<keyword evidence="3 5" id="KW-0238">DNA-binding</keyword>
<evidence type="ECO:0000256" key="1">
    <source>
        <dbReference type="ARBA" id="ARBA00022491"/>
    </source>
</evidence>
<evidence type="ECO:0000313" key="8">
    <source>
        <dbReference type="Proteomes" id="UP000320239"/>
    </source>
</evidence>
<dbReference type="Proteomes" id="UP000320239">
    <property type="component" value="Unassembled WGS sequence"/>
</dbReference>
<organism evidence="7 8">
    <name type="scientific">Actinoplanes teichomyceticus</name>
    <dbReference type="NCBI Taxonomy" id="1867"/>
    <lineage>
        <taxon>Bacteria</taxon>
        <taxon>Bacillati</taxon>
        <taxon>Actinomycetota</taxon>
        <taxon>Actinomycetes</taxon>
        <taxon>Micromonosporales</taxon>
        <taxon>Micromonosporaceae</taxon>
        <taxon>Actinoplanes</taxon>
    </lineage>
</organism>
<reference evidence="7 8" key="1">
    <citation type="submission" date="2019-06" db="EMBL/GenBank/DDBJ databases">
        <title>Sequencing the genomes of 1000 actinobacteria strains.</title>
        <authorList>
            <person name="Klenk H.-P."/>
        </authorList>
    </citation>
    <scope>NUCLEOTIDE SEQUENCE [LARGE SCALE GENOMIC DNA]</scope>
    <source>
        <strain evidence="7 8">DSM 43866</strain>
    </source>
</reference>
<sequence>MYPVHETCTLYGCQVTPAERLSKATVAERALRLGDEEGLDAITIRRLAKELGVTPMALYWHFKNKDELLLGVVDHVLRDVRASRSAGDPWQRQLRAIVEAMIGVMRAHPCLPDLLHACDKTRTESFTRATNDTLVLLADAGFDVEESYWIATYLLSGAMGLVAGQPDRPAGVPAEAADEWRRQRRVQLECLPADRFPMMIQFAKTYRHAPDLERYFTFGIDLLMSGVAAMAAGRR</sequence>
<evidence type="ECO:0000256" key="3">
    <source>
        <dbReference type="ARBA" id="ARBA00023125"/>
    </source>
</evidence>
<dbReference type="GO" id="GO:0046677">
    <property type="term" value="P:response to antibiotic"/>
    <property type="evidence" value="ECO:0007669"/>
    <property type="project" value="InterPro"/>
</dbReference>
<dbReference type="PANTHER" id="PTHR30055">
    <property type="entry name" value="HTH-TYPE TRANSCRIPTIONAL REGULATOR RUTR"/>
    <property type="match status" value="1"/>
</dbReference>
<dbReference type="Pfam" id="PF00440">
    <property type="entry name" value="TetR_N"/>
    <property type="match status" value="1"/>
</dbReference>
<dbReference type="SUPFAM" id="SSF48498">
    <property type="entry name" value="Tetracyclin repressor-like, C-terminal domain"/>
    <property type="match status" value="1"/>
</dbReference>
<dbReference type="InterPro" id="IPR050109">
    <property type="entry name" value="HTH-type_TetR-like_transc_reg"/>
</dbReference>
<dbReference type="PRINTS" id="PR00455">
    <property type="entry name" value="HTHTETR"/>
</dbReference>
<evidence type="ECO:0000259" key="6">
    <source>
        <dbReference type="PROSITE" id="PS50977"/>
    </source>
</evidence>
<comment type="caution">
    <text evidence="7">The sequence shown here is derived from an EMBL/GenBank/DDBJ whole genome shotgun (WGS) entry which is preliminary data.</text>
</comment>
<feature type="DNA-binding region" description="H-T-H motif" evidence="5">
    <location>
        <begin position="43"/>
        <end position="62"/>
    </location>
</feature>
<dbReference type="AlphaFoldDB" id="A0A561VS40"/>
<dbReference type="GO" id="GO:0003700">
    <property type="term" value="F:DNA-binding transcription factor activity"/>
    <property type="evidence" value="ECO:0007669"/>
    <property type="project" value="TreeGrafter"/>
</dbReference>
<keyword evidence="2" id="KW-0805">Transcription regulation</keyword>
<dbReference type="InterPro" id="IPR003012">
    <property type="entry name" value="Tet_transcr_reg_TetR"/>
</dbReference>
<protein>
    <submittedName>
        <fullName evidence="7">TetR family transcriptional regulator</fullName>
    </submittedName>
</protein>
<dbReference type="InterPro" id="IPR009057">
    <property type="entry name" value="Homeodomain-like_sf"/>
</dbReference>
<feature type="domain" description="HTH tetR-type" evidence="6">
    <location>
        <begin position="20"/>
        <end position="80"/>
    </location>
</feature>
<keyword evidence="8" id="KW-1185">Reference proteome</keyword>
<dbReference type="InterPro" id="IPR001647">
    <property type="entry name" value="HTH_TetR"/>
</dbReference>
<dbReference type="GO" id="GO:0000976">
    <property type="term" value="F:transcription cis-regulatory region binding"/>
    <property type="evidence" value="ECO:0007669"/>
    <property type="project" value="TreeGrafter"/>
</dbReference>
<evidence type="ECO:0000313" key="7">
    <source>
        <dbReference type="EMBL" id="TWG14437.1"/>
    </source>
</evidence>
<evidence type="ECO:0000256" key="2">
    <source>
        <dbReference type="ARBA" id="ARBA00023015"/>
    </source>
</evidence>
<evidence type="ECO:0000256" key="4">
    <source>
        <dbReference type="ARBA" id="ARBA00023163"/>
    </source>
</evidence>
<keyword evidence="1" id="KW-0678">Repressor</keyword>
<dbReference type="OrthoDB" id="329481at2"/>
<dbReference type="PANTHER" id="PTHR30055:SF151">
    <property type="entry name" value="TRANSCRIPTIONAL REGULATORY PROTEIN"/>
    <property type="match status" value="1"/>
</dbReference>
<dbReference type="InterPro" id="IPR004111">
    <property type="entry name" value="Repressor_TetR_C"/>
</dbReference>
<evidence type="ECO:0000256" key="5">
    <source>
        <dbReference type="PROSITE-ProRule" id="PRU00335"/>
    </source>
</evidence>
<keyword evidence="4" id="KW-0804">Transcription</keyword>
<dbReference type="PROSITE" id="PS50977">
    <property type="entry name" value="HTH_TETR_2"/>
    <property type="match status" value="1"/>
</dbReference>
<accession>A0A561VS40</accession>
<gene>
    <name evidence="7" type="ORF">FHX34_104737</name>
</gene>
<dbReference type="PRINTS" id="PR00400">
    <property type="entry name" value="TETREPRESSOR"/>
</dbReference>
<dbReference type="InterPro" id="IPR036271">
    <property type="entry name" value="Tet_transcr_reg_TetR-rel_C_sf"/>
</dbReference>
<dbReference type="Gene3D" id="1.10.357.10">
    <property type="entry name" value="Tetracycline Repressor, domain 2"/>
    <property type="match status" value="1"/>
</dbReference>
<name>A0A561VS40_ACTTI</name>
<dbReference type="SUPFAM" id="SSF46689">
    <property type="entry name" value="Homeodomain-like"/>
    <property type="match status" value="1"/>
</dbReference>
<dbReference type="Pfam" id="PF02909">
    <property type="entry name" value="TetR_C_1"/>
    <property type="match status" value="1"/>
</dbReference>
<dbReference type="EMBL" id="VIWY01000004">
    <property type="protein sequence ID" value="TWG14437.1"/>
    <property type="molecule type" value="Genomic_DNA"/>
</dbReference>
<dbReference type="GO" id="GO:0045892">
    <property type="term" value="P:negative regulation of DNA-templated transcription"/>
    <property type="evidence" value="ECO:0007669"/>
    <property type="project" value="InterPro"/>
</dbReference>
<proteinExistence type="predicted"/>